<dbReference type="RefSeq" id="WP_121974514.1">
    <property type="nucleotide sequence ID" value="NZ_OOGT01000102.1"/>
</dbReference>
<reference evidence="3" key="1">
    <citation type="submission" date="2018-03" db="EMBL/GenBank/DDBJ databases">
        <authorList>
            <person name="Blom J."/>
        </authorList>
    </citation>
    <scope>NUCLEOTIDE SEQUENCE [LARGE SCALE GENOMIC DNA]</scope>
    <source>
        <strain evidence="3">KPC-SM-21</strain>
    </source>
</reference>
<protein>
    <recommendedName>
        <fullName evidence="1">Dimethylamine monooxygenase subunit DmmA-like C-terminal domain-containing protein</fullName>
    </recommendedName>
</protein>
<gene>
    <name evidence="2" type="ORF">KPC_2244</name>
</gene>
<proteinExistence type="predicted"/>
<dbReference type="Pfam" id="PF22289">
    <property type="entry name" value="DmmA-like_C"/>
    <property type="match status" value="1"/>
</dbReference>
<dbReference type="OrthoDB" id="6955242at2"/>
<dbReference type="EMBL" id="OOGT01000102">
    <property type="protein sequence ID" value="SPL71066.1"/>
    <property type="molecule type" value="Genomic_DNA"/>
</dbReference>
<evidence type="ECO:0000313" key="3">
    <source>
        <dbReference type="Proteomes" id="UP000245974"/>
    </source>
</evidence>
<name>A0A2U3N064_9GAMM</name>
<keyword evidence="3" id="KW-1185">Reference proteome</keyword>
<dbReference type="NCBIfam" id="NF041259">
    <property type="entry name" value="mono_DmmA_fam"/>
    <property type="match status" value="1"/>
</dbReference>
<evidence type="ECO:0000259" key="1">
    <source>
        <dbReference type="Pfam" id="PF22289"/>
    </source>
</evidence>
<sequence length="178" mass="20196">MQEHMLSTPVYQNVHDFQIQHGKTLFLLQLSQATVIQDIQQKIQDVDVENLYIFHDSATWGEQLHTVISQHLNQALAGWHAVICGDEHFIWISDAALRQAGLLRDEIARVLIAGKRQVYCVHCFHMQSSTAKDFCQCEDCGVDLLIRPHFSERLGAYMGVCANAESRGKPDIKEVSHV</sequence>
<accession>A0A2U3N064</accession>
<feature type="domain" description="Dimethylamine monooxygenase subunit DmmA-like C-terminal" evidence="1">
    <location>
        <begin position="117"/>
        <end position="160"/>
    </location>
</feature>
<dbReference type="InParanoid" id="A0A2U3N064"/>
<dbReference type="AlphaFoldDB" id="A0A2U3N064"/>
<dbReference type="InterPro" id="IPR048037">
    <property type="entry name" value="DmmA-like_C"/>
</dbReference>
<dbReference type="Proteomes" id="UP000245974">
    <property type="component" value="Unassembled WGS sequence"/>
</dbReference>
<organism evidence="2 3">
    <name type="scientific">Acinetobacter stercoris</name>
    <dbReference type="NCBI Taxonomy" id="2126983"/>
    <lineage>
        <taxon>Bacteria</taxon>
        <taxon>Pseudomonadati</taxon>
        <taxon>Pseudomonadota</taxon>
        <taxon>Gammaproteobacteria</taxon>
        <taxon>Moraxellales</taxon>
        <taxon>Moraxellaceae</taxon>
        <taxon>Acinetobacter</taxon>
    </lineage>
</organism>
<evidence type="ECO:0000313" key="2">
    <source>
        <dbReference type="EMBL" id="SPL71066.1"/>
    </source>
</evidence>